<feature type="domain" description="Ribosomal protein/NADH dehydrogenase" evidence="7">
    <location>
        <begin position="35"/>
        <end position="108"/>
    </location>
</feature>
<keyword evidence="3" id="KW-0689">Ribosomal protein</keyword>
<keyword evidence="9" id="KW-1185">Reference proteome</keyword>
<evidence type="ECO:0000313" key="8">
    <source>
        <dbReference type="EMBL" id="CAG5125976.1"/>
    </source>
</evidence>
<gene>
    <name evidence="8" type="ORF">CUNI_LOCUS11534</name>
</gene>
<dbReference type="InterPro" id="IPR039927">
    <property type="entry name" value="Ribosomal_mL43"/>
</dbReference>
<dbReference type="PANTHER" id="PTHR21396:SF2">
    <property type="entry name" value="LARGE RIBOSOMAL SUBUNIT PROTEIN ML43"/>
    <property type="match status" value="1"/>
</dbReference>
<dbReference type="Pfam" id="PF05047">
    <property type="entry name" value="L51_S25_CI-B8"/>
    <property type="match status" value="1"/>
</dbReference>
<dbReference type="Gene3D" id="3.40.30.10">
    <property type="entry name" value="Glutaredoxin"/>
    <property type="match status" value="1"/>
</dbReference>
<sequence length="188" mass="21287">MANNAIPRDFLKNVLNNGVGRYVCQLQRITFRFCKSHGSSRFMRDFIENHLLDFTQKHPGVVVYLQPRRHKPPSIVAEFLNGRREAMGMSGKQPLEICKWTEHMRTRSGVEIVNLVKNLHTDNPSTQGIWHPFTFADPALAATKFPSDQQSKILVKGKTATDFVLEEFNAKKQAGNKSDVSAGNKPDH</sequence>
<keyword evidence="4" id="KW-0496">Mitochondrion</keyword>
<dbReference type="GO" id="GO:0005762">
    <property type="term" value="C:mitochondrial large ribosomal subunit"/>
    <property type="evidence" value="ECO:0007669"/>
    <property type="project" value="TreeGrafter"/>
</dbReference>
<dbReference type="GO" id="GO:0032543">
    <property type="term" value="P:mitochondrial translation"/>
    <property type="evidence" value="ECO:0007669"/>
    <property type="project" value="InterPro"/>
</dbReference>
<name>A0A8S3ZFX1_9EUPU</name>
<dbReference type="InterPro" id="IPR007741">
    <property type="entry name" value="Ribosomal_mL43/mS25/NADH_DH"/>
</dbReference>
<dbReference type="OrthoDB" id="88at2759"/>
<reference evidence="8" key="1">
    <citation type="submission" date="2021-04" db="EMBL/GenBank/DDBJ databases">
        <authorList>
            <consortium name="Molecular Ecology Group"/>
        </authorList>
    </citation>
    <scope>NUCLEOTIDE SEQUENCE</scope>
</reference>
<accession>A0A8S3ZFX1</accession>
<keyword evidence="5" id="KW-0687">Ribonucleoprotein</keyword>
<evidence type="ECO:0000256" key="1">
    <source>
        <dbReference type="ARBA" id="ARBA00004173"/>
    </source>
</evidence>
<evidence type="ECO:0000256" key="6">
    <source>
        <dbReference type="ARBA" id="ARBA00035188"/>
    </source>
</evidence>
<comment type="similarity">
    <text evidence="2">Belongs to the mitochondrion-specific ribosomal protein mL43 family.</text>
</comment>
<dbReference type="GO" id="GO:0003735">
    <property type="term" value="F:structural constituent of ribosome"/>
    <property type="evidence" value="ECO:0007669"/>
    <property type="project" value="InterPro"/>
</dbReference>
<proteinExistence type="inferred from homology"/>
<evidence type="ECO:0000259" key="7">
    <source>
        <dbReference type="SMART" id="SM00916"/>
    </source>
</evidence>
<comment type="subcellular location">
    <subcellularLocation>
        <location evidence="1">Mitochondrion</location>
    </subcellularLocation>
</comment>
<comment type="caution">
    <text evidence="8">The sequence shown here is derived from an EMBL/GenBank/DDBJ whole genome shotgun (WGS) entry which is preliminary data.</text>
</comment>
<evidence type="ECO:0000313" key="9">
    <source>
        <dbReference type="Proteomes" id="UP000678393"/>
    </source>
</evidence>
<dbReference type="Proteomes" id="UP000678393">
    <property type="component" value="Unassembled WGS sequence"/>
</dbReference>
<protein>
    <recommendedName>
        <fullName evidence="6">Large ribosomal subunit protein mL43</fullName>
    </recommendedName>
</protein>
<dbReference type="SMART" id="SM00916">
    <property type="entry name" value="L51_S25_CI-B8"/>
    <property type="match status" value="1"/>
</dbReference>
<dbReference type="AlphaFoldDB" id="A0A8S3ZFX1"/>
<evidence type="ECO:0000256" key="4">
    <source>
        <dbReference type="ARBA" id="ARBA00023128"/>
    </source>
</evidence>
<evidence type="ECO:0000256" key="3">
    <source>
        <dbReference type="ARBA" id="ARBA00022980"/>
    </source>
</evidence>
<dbReference type="EMBL" id="CAJHNH020002223">
    <property type="protein sequence ID" value="CAG5125976.1"/>
    <property type="molecule type" value="Genomic_DNA"/>
</dbReference>
<evidence type="ECO:0000256" key="2">
    <source>
        <dbReference type="ARBA" id="ARBA00006073"/>
    </source>
</evidence>
<dbReference type="SUPFAM" id="SSF52833">
    <property type="entry name" value="Thioredoxin-like"/>
    <property type="match status" value="1"/>
</dbReference>
<organism evidence="8 9">
    <name type="scientific">Candidula unifasciata</name>
    <dbReference type="NCBI Taxonomy" id="100452"/>
    <lineage>
        <taxon>Eukaryota</taxon>
        <taxon>Metazoa</taxon>
        <taxon>Spiralia</taxon>
        <taxon>Lophotrochozoa</taxon>
        <taxon>Mollusca</taxon>
        <taxon>Gastropoda</taxon>
        <taxon>Heterobranchia</taxon>
        <taxon>Euthyneura</taxon>
        <taxon>Panpulmonata</taxon>
        <taxon>Eupulmonata</taxon>
        <taxon>Stylommatophora</taxon>
        <taxon>Helicina</taxon>
        <taxon>Helicoidea</taxon>
        <taxon>Geomitridae</taxon>
        <taxon>Candidula</taxon>
    </lineage>
</organism>
<dbReference type="PANTHER" id="PTHR21396">
    <property type="entry name" value="39S RIBOSOMAL PROTEIN L43"/>
    <property type="match status" value="1"/>
</dbReference>
<dbReference type="InterPro" id="IPR036249">
    <property type="entry name" value="Thioredoxin-like_sf"/>
</dbReference>
<evidence type="ECO:0000256" key="5">
    <source>
        <dbReference type="ARBA" id="ARBA00023274"/>
    </source>
</evidence>